<keyword evidence="3" id="KW-0963">Cytoplasm</keyword>
<evidence type="ECO:0000256" key="4">
    <source>
        <dbReference type="PROSITE-ProRule" id="PRU00050"/>
    </source>
</evidence>
<dbReference type="EMBL" id="JBHUMX010000013">
    <property type="protein sequence ID" value="MFD2628405.1"/>
    <property type="molecule type" value="Genomic_DNA"/>
</dbReference>
<dbReference type="CDD" id="cd17541">
    <property type="entry name" value="REC_CheB-like"/>
    <property type="match status" value="1"/>
</dbReference>
<dbReference type="CDD" id="cd16432">
    <property type="entry name" value="CheB_Rec"/>
    <property type="match status" value="1"/>
</dbReference>
<dbReference type="HAMAP" id="MF_00099">
    <property type="entry name" value="CheB_chemtxs"/>
    <property type="match status" value="1"/>
</dbReference>
<dbReference type="InterPro" id="IPR035909">
    <property type="entry name" value="CheB_C"/>
</dbReference>
<dbReference type="EC" id="3.5.1.44" evidence="3"/>
<dbReference type="Proteomes" id="UP001597451">
    <property type="component" value="Unassembled WGS sequence"/>
</dbReference>
<sequence>MNPIRVLVIDDSAFMRKVIKDMLVSDQRIEVIATARNGEDGLKKIKRLSPDVVTMDIHMPVMDGITALQSIMQDCPVPVVMLSSETAEGAEKTLQAISHGAVDFITKPSNYLSMENGEKTEEIINKVIVASAVTMSPSPKESSGNSADLPVTTERQLFDKTIVTIGTSTGGPRALQKLIPTLPGDFSAPILIVQHMPPGFTKSLADRLNSMSNITVKEAVHGEILHDGTAYIAPGDYHMRVNKVGTALAIELTEEAPVNGHRPSVDVLFASAGPLEKINKIAVILTGMGSDGSNGLKQMKASDPSTIAIAESEKTAVIYGMPKAAVKTERVNHIVPLNQVADTLEKLLKDTGRM</sequence>
<comment type="catalytic activity">
    <reaction evidence="3">
        <text>L-glutaminyl-[protein] + H2O = L-glutamyl-[protein] + NH4(+)</text>
        <dbReference type="Rhea" id="RHEA:16441"/>
        <dbReference type="Rhea" id="RHEA-COMP:10207"/>
        <dbReference type="Rhea" id="RHEA-COMP:10208"/>
        <dbReference type="ChEBI" id="CHEBI:15377"/>
        <dbReference type="ChEBI" id="CHEBI:28938"/>
        <dbReference type="ChEBI" id="CHEBI:29973"/>
        <dbReference type="ChEBI" id="CHEBI:30011"/>
        <dbReference type="EC" id="3.5.1.44"/>
    </reaction>
</comment>
<dbReference type="SMART" id="SM00448">
    <property type="entry name" value="REC"/>
    <property type="match status" value="1"/>
</dbReference>
<keyword evidence="1 3" id="KW-0378">Hydrolase</keyword>
<dbReference type="InterPro" id="IPR001789">
    <property type="entry name" value="Sig_transdc_resp-reg_receiver"/>
</dbReference>
<feature type="active site" evidence="3 4">
    <location>
        <position position="195"/>
    </location>
</feature>
<keyword evidence="3 5" id="KW-0597">Phosphoprotein</keyword>
<comment type="catalytic activity">
    <reaction evidence="2 3">
        <text>[protein]-L-glutamate 5-O-methyl ester + H2O = L-glutamyl-[protein] + methanol + H(+)</text>
        <dbReference type="Rhea" id="RHEA:23236"/>
        <dbReference type="Rhea" id="RHEA-COMP:10208"/>
        <dbReference type="Rhea" id="RHEA-COMP:10311"/>
        <dbReference type="ChEBI" id="CHEBI:15377"/>
        <dbReference type="ChEBI" id="CHEBI:15378"/>
        <dbReference type="ChEBI" id="CHEBI:17790"/>
        <dbReference type="ChEBI" id="CHEBI:29973"/>
        <dbReference type="ChEBI" id="CHEBI:82795"/>
        <dbReference type="EC" id="3.1.1.61"/>
    </reaction>
</comment>
<name>A0ABW5PYV5_9BACI</name>
<dbReference type="SUPFAM" id="SSF52738">
    <property type="entry name" value="Methylesterase CheB, C-terminal domain"/>
    <property type="match status" value="1"/>
</dbReference>
<feature type="domain" description="Response regulatory" evidence="6">
    <location>
        <begin position="5"/>
        <end position="122"/>
    </location>
</feature>
<dbReference type="GO" id="GO:0008984">
    <property type="term" value="F:protein-glutamate methylesterase activity"/>
    <property type="evidence" value="ECO:0007669"/>
    <property type="project" value="UniProtKB-EC"/>
</dbReference>
<dbReference type="NCBIfam" id="NF009206">
    <property type="entry name" value="PRK12555.1"/>
    <property type="match status" value="1"/>
</dbReference>
<feature type="domain" description="CheB-type methylesterase" evidence="7">
    <location>
        <begin position="150"/>
        <end position="351"/>
    </location>
</feature>
<protein>
    <recommendedName>
        <fullName evidence="3">Protein-glutamate methylesterase/protein-glutamine glutaminase</fullName>
        <ecNumber evidence="3">3.1.1.61</ecNumber>
        <ecNumber evidence="3">3.5.1.44</ecNumber>
    </recommendedName>
</protein>
<reference evidence="9" key="1">
    <citation type="journal article" date="2019" name="Int. J. Syst. Evol. Microbiol.">
        <title>The Global Catalogue of Microorganisms (GCM) 10K type strain sequencing project: providing services to taxonomists for standard genome sequencing and annotation.</title>
        <authorList>
            <consortium name="The Broad Institute Genomics Platform"/>
            <consortium name="The Broad Institute Genome Sequencing Center for Infectious Disease"/>
            <person name="Wu L."/>
            <person name="Ma J."/>
        </authorList>
    </citation>
    <scope>NUCLEOTIDE SEQUENCE [LARGE SCALE GENOMIC DNA]</scope>
    <source>
        <strain evidence="9">TISTR 1858</strain>
    </source>
</reference>
<comment type="subcellular location">
    <subcellularLocation>
        <location evidence="3">Cytoplasm</location>
    </subcellularLocation>
</comment>
<comment type="caution">
    <text evidence="8">The sequence shown here is derived from an EMBL/GenBank/DDBJ whole genome shotgun (WGS) entry which is preliminary data.</text>
</comment>
<comment type="function">
    <text evidence="3">Involved in chemotaxis. Part of a chemotaxis signal transduction system that modulates chemotaxis in response to various stimuli. Catalyzes the demethylation of specific methylglutamate residues introduced into the chemoreceptors (methyl-accepting chemotaxis proteins or MCP) by CheR. Also mediates the irreversible deamidation of specific glutamine residues to glutamic acid.</text>
</comment>
<dbReference type="PANTHER" id="PTHR42872">
    <property type="entry name" value="PROTEIN-GLUTAMATE METHYLESTERASE/PROTEIN-GLUTAMINE GLUTAMINASE"/>
    <property type="match status" value="1"/>
</dbReference>
<evidence type="ECO:0000259" key="7">
    <source>
        <dbReference type="PROSITE" id="PS50122"/>
    </source>
</evidence>
<evidence type="ECO:0000256" key="3">
    <source>
        <dbReference type="HAMAP-Rule" id="MF_00099"/>
    </source>
</evidence>
<dbReference type="Pfam" id="PF01339">
    <property type="entry name" value="CheB_methylest"/>
    <property type="match status" value="1"/>
</dbReference>
<dbReference type="Gene3D" id="3.40.50.2300">
    <property type="match status" value="1"/>
</dbReference>
<feature type="active site" evidence="3 4">
    <location>
        <position position="291"/>
    </location>
</feature>
<evidence type="ECO:0000256" key="2">
    <source>
        <dbReference type="ARBA" id="ARBA00048267"/>
    </source>
</evidence>
<feature type="modified residue" description="4-aspartylphosphate" evidence="3 5">
    <location>
        <position position="56"/>
    </location>
</feature>
<accession>A0ABW5PYV5</accession>
<evidence type="ECO:0000313" key="8">
    <source>
        <dbReference type="EMBL" id="MFD2628405.1"/>
    </source>
</evidence>
<keyword evidence="9" id="KW-1185">Reference proteome</keyword>
<dbReference type="EC" id="3.1.1.61" evidence="3"/>
<feature type="active site" evidence="3 4">
    <location>
        <position position="168"/>
    </location>
</feature>
<dbReference type="Pfam" id="PF00072">
    <property type="entry name" value="Response_reg"/>
    <property type="match status" value="1"/>
</dbReference>
<dbReference type="InterPro" id="IPR008248">
    <property type="entry name" value="CheB-like"/>
</dbReference>
<dbReference type="NCBIfam" id="NF001965">
    <property type="entry name" value="PRK00742.1"/>
    <property type="match status" value="1"/>
</dbReference>
<gene>
    <name evidence="3" type="primary">cheB</name>
    <name evidence="8" type="ORF">ACFSUN_06355</name>
</gene>
<dbReference type="PANTHER" id="PTHR42872:SF3">
    <property type="entry name" value="PROTEIN-GLUTAMATE METHYLESTERASE_PROTEIN-GLUTAMINE GLUTAMINASE 1"/>
    <property type="match status" value="1"/>
</dbReference>
<comment type="similarity">
    <text evidence="3">Belongs to the CheB family.</text>
</comment>
<dbReference type="PROSITE" id="PS50122">
    <property type="entry name" value="CHEB"/>
    <property type="match status" value="1"/>
</dbReference>
<dbReference type="PROSITE" id="PS50110">
    <property type="entry name" value="RESPONSE_REGULATORY"/>
    <property type="match status" value="1"/>
</dbReference>
<dbReference type="PIRSF" id="PIRSF000876">
    <property type="entry name" value="RR_chemtxs_CheB"/>
    <property type="match status" value="1"/>
</dbReference>
<dbReference type="Gene3D" id="3.40.50.180">
    <property type="entry name" value="Methylesterase CheB, C-terminal domain"/>
    <property type="match status" value="1"/>
</dbReference>
<evidence type="ECO:0000259" key="6">
    <source>
        <dbReference type="PROSITE" id="PS50110"/>
    </source>
</evidence>
<evidence type="ECO:0000256" key="1">
    <source>
        <dbReference type="ARBA" id="ARBA00022801"/>
    </source>
</evidence>
<dbReference type="RefSeq" id="WP_379561101.1">
    <property type="nucleotide sequence ID" value="NZ_CP085256.1"/>
</dbReference>
<proteinExistence type="inferred from homology"/>
<dbReference type="SUPFAM" id="SSF52172">
    <property type="entry name" value="CheY-like"/>
    <property type="match status" value="1"/>
</dbReference>
<evidence type="ECO:0000256" key="5">
    <source>
        <dbReference type="PROSITE-ProRule" id="PRU00169"/>
    </source>
</evidence>
<organism evidence="8 9">
    <name type="scientific">Oceanobacillus kapialis</name>
    <dbReference type="NCBI Taxonomy" id="481353"/>
    <lineage>
        <taxon>Bacteria</taxon>
        <taxon>Bacillati</taxon>
        <taxon>Bacillota</taxon>
        <taxon>Bacilli</taxon>
        <taxon>Bacillales</taxon>
        <taxon>Bacillaceae</taxon>
        <taxon>Oceanobacillus</taxon>
    </lineage>
</organism>
<dbReference type="InterPro" id="IPR011006">
    <property type="entry name" value="CheY-like_superfamily"/>
</dbReference>
<comment type="domain">
    <text evidence="3">Contains a C-terminal catalytic domain, and an N-terminal region which modulates catalytic activity.</text>
</comment>
<dbReference type="InterPro" id="IPR000673">
    <property type="entry name" value="Sig_transdc_resp-reg_Me-estase"/>
</dbReference>
<comment type="PTM">
    <text evidence="3">Phosphorylated by CheA. Phosphorylation of the N-terminal regulatory domain activates the methylesterase activity.</text>
</comment>
<keyword evidence="3 4" id="KW-0145">Chemotaxis</keyword>
<evidence type="ECO:0000313" key="9">
    <source>
        <dbReference type="Proteomes" id="UP001597451"/>
    </source>
</evidence>